<feature type="region of interest" description="Disordered" evidence="1">
    <location>
        <begin position="1"/>
        <end position="46"/>
    </location>
</feature>
<organism evidence="2 3">
    <name type="scientific">Chrysochromulina tobinii</name>
    <dbReference type="NCBI Taxonomy" id="1460289"/>
    <lineage>
        <taxon>Eukaryota</taxon>
        <taxon>Haptista</taxon>
        <taxon>Haptophyta</taxon>
        <taxon>Prymnesiophyceae</taxon>
        <taxon>Prymnesiales</taxon>
        <taxon>Chrysochromulinaceae</taxon>
        <taxon>Chrysochromulina</taxon>
    </lineage>
</organism>
<evidence type="ECO:0000256" key="1">
    <source>
        <dbReference type="SAM" id="MobiDB-lite"/>
    </source>
</evidence>
<accession>A0A0M0JTX2</accession>
<comment type="caution">
    <text evidence="2">The sequence shown here is derived from an EMBL/GenBank/DDBJ whole genome shotgun (WGS) entry which is preliminary data.</text>
</comment>
<keyword evidence="3" id="KW-1185">Reference proteome</keyword>
<protein>
    <submittedName>
        <fullName evidence="2">Uncharacterized protein</fullName>
    </submittedName>
</protein>
<proteinExistence type="predicted"/>
<feature type="compositionally biased region" description="Basic and acidic residues" evidence="1">
    <location>
        <begin position="7"/>
        <end position="22"/>
    </location>
</feature>
<evidence type="ECO:0000313" key="3">
    <source>
        <dbReference type="Proteomes" id="UP000037460"/>
    </source>
</evidence>
<dbReference type="Proteomes" id="UP000037460">
    <property type="component" value="Unassembled WGS sequence"/>
</dbReference>
<sequence>MSLFKSRKGEKEKSAKEKSAKEKYRKPPGASSFEPPSTDYASMRASVGSLGGDNVMSAKFAKNFKQMVGWWCQKEENKSKNLCKLHAVGTSSMEELQKQASLSESKEAANSYCSDPTYRARIVCVQPRAQGAAGGKPPKPPKKFPILDRVSDVNDLEALVETTKTPVSKSAKAAAKAKAVAKLRAQQERQPKDES</sequence>
<gene>
    <name evidence="2" type="ORF">Ctob_011291</name>
</gene>
<evidence type="ECO:0000313" key="2">
    <source>
        <dbReference type="EMBL" id="KOO30141.1"/>
    </source>
</evidence>
<dbReference type="EMBL" id="JWZX01002281">
    <property type="protein sequence ID" value="KOO30141.1"/>
    <property type="molecule type" value="Genomic_DNA"/>
</dbReference>
<name>A0A0M0JTX2_9EUKA</name>
<reference evidence="3" key="1">
    <citation type="journal article" date="2015" name="PLoS Genet.">
        <title>Genome Sequence and Transcriptome Analyses of Chrysochromulina tobin: Metabolic Tools for Enhanced Algal Fitness in the Prominent Order Prymnesiales (Haptophyceae).</title>
        <authorList>
            <person name="Hovde B.T."/>
            <person name="Deodato C.R."/>
            <person name="Hunsperger H.M."/>
            <person name="Ryken S.A."/>
            <person name="Yost W."/>
            <person name="Jha R.K."/>
            <person name="Patterson J."/>
            <person name="Monnat R.J. Jr."/>
            <person name="Barlow S.B."/>
            <person name="Starkenburg S.R."/>
            <person name="Cattolico R.A."/>
        </authorList>
    </citation>
    <scope>NUCLEOTIDE SEQUENCE</scope>
    <source>
        <strain evidence="3">CCMP291</strain>
    </source>
</reference>
<dbReference type="AlphaFoldDB" id="A0A0M0JTX2"/>